<evidence type="ECO:0000256" key="1">
    <source>
        <dbReference type="SAM" id="Phobius"/>
    </source>
</evidence>
<reference evidence="2 3" key="1">
    <citation type="submission" date="2018-07" db="EMBL/GenBank/DDBJ databases">
        <title>Genomic Encyclopedia of Type Strains, Phase IV (KMG-IV): sequencing the most valuable type-strain genomes for metagenomic binning, comparative biology and taxonomic classification.</title>
        <authorList>
            <person name="Goeker M."/>
        </authorList>
    </citation>
    <scope>NUCLEOTIDE SEQUENCE [LARGE SCALE GENOMIC DNA]</scope>
    <source>
        <strain evidence="2 3">DSM 44952</strain>
    </source>
</reference>
<comment type="caution">
    <text evidence="2">The sequence shown here is derived from an EMBL/GenBank/DDBJ whole genome shotgun (WGS) entry which is preliminary data.</text>
</comment>
<accession>A0A370HDR6</accession>
<evidence type="ECO:0000313" key="2">
    <source>
        <dbReference type="EMBL" id="RDI55195.1"/>
    </source>
</evidence>
<dbReference type="RefSeq" id="WP_068017106.1">
    <property type="nucleotide sequence ID" value="NZ_QQAZ01000001.1"/>
</dbReference>
<gene>
    <name evidence="2" type="ORF">DFR68_10127</name>
</gene>
<keyword evidence="1" id="KW-1133">Transmembrane helix</keyword>
<protein>
    <submittedName>
        <fullName evidence="2">Uncharacterized protein</fullName>
    </submittedName>
</protein>
<name>A0A370HDR6_9NOCA</name>
<proteinExistence type="predicted"/>
<sequence>MRTDPNRSPLRERDLLMAVVGIVTVLVVGALVALGLLHFGFLVVTLGAVAGVILVRLAESGRWS</sequence>
<dbReference type="AlphaFoldDB" id="A0A370HDR6"/>
<dbReference type="Proteomes" id="UP000255355">
    <property type="component" value="Unassembled WGS sequence"/>
</dbReference>
<evidence type="ECO:0000313" key="3">
    <source>
        <dbReference type="Proteomes" id="UP000255355"/>
    </source>
</evidence>
<feature type="transmembrane region" description="Helical" evidence="1">
    <location>
        <begin position="39"/>
        <end position="58"/>
    </location>
</feature>
<keyword evidence="1" id="KW-0472">Membrane</keyword>
<keyword evidence="3" id="KW-1185">Reference proteome</keyword>
<feature type="transmembrane region" description="Helical" evidence="1">
    <location>
        <begin position="15"/>
        <end position="33"/>
    </location>
</feature>
<dbReference type="EMBL" id="QQAZ01000001">
    <property type="protein sequence ID" value="RDI55195.1"/>
    <property type="molecule type" value="Genomic_DNA"/>
</dbReference>
<keyword evidence="1" id="KW-0812">Transmembrane</keyword>
<organism evidence="2 3">
    <name type="scientific">Nocardia mexicana</name>
    <dbReference type="NCBI Taxonomy" id="279262"/>
    <lineage>
        <taxon>Bacteria</taxon>
        <taxon>Bacillati</taxon>
        <taxon>Actinomycetota</taxon>
        <taxon>Actinomycetes</taxon>
        <taxon>Mycobacteriales</taxon>
        <taxon>Nocardiaceae</taxon>
        <taxon>Nocardia</taxon>
    </lineage>
</organism>